<dbReference type="InterPro" id="IPR007627">
    <property type="entry name" value="RNA_pol_sigma70_r2"/>
</dbReference>
<comment type="similarity">
    <text evidence="1">Belongs to the sigma-70 factor family. ECF subfamily.</text>
</comment>
<evidence type="ECO:0000256" key="3">
    <source>
        <dbReference type="ARBA" id="ARBA00023082"/>
    </source>
</evidence>
<reference evidence="8 9" key="1">
    <citation type="submission" date="2020-01" db="EMBL/GenBank/DDBJ databases">
        <title>Jiella pacifica sp. nov.</title>
        <authorList>
            <person name="Xue Z."/>
            <person name="Zhu S."/>
            <person name="Chen J."/>
            <person name="Yang J."/>
        </authorList>
    </citation>
    <scope>NUCLEOTIDE SEQUENCE [LARGE SCALE GENOMIC DNA]</scope>
    <source>
        <strain evidence="8 9">40Bstr34</strain>
    </source>
</reference>
<dbReference type="Gene3D" id="1.10.1740.10">
    <property type="match status" value="1"/>
</dbReference>
<organism evidence="8 9">
    <name type="scientific">Jiella pacifica</name>
    <dbReference type="NCBI Taxonomy" id="2696469"/>
    <lineage>
        <taxon>Bacteria</taxon>
        <taxon>Pseudomonadati</taxon>
        <taxon>Pseudomonadota</taxon>
        <taxon>Alphaproteobacteria</taxon>
        <taxon>Hyphomicrobiales</taxon>
        <taxon>Aurantimonadaceae</taxon>
        <taxon>Jiella</taxon>
    </lineage>
</organism>
<evidence type="ECO:0000256" key="5">
    <source>
        <dbReference type="ARBA" id="ARBA00023163"/>
    </source>
</evidence>
<accession>A0A6N9T2G5</accession>
<dbReference type="RefSeq" id="WP_163463798.1">
    <property type="nucleotide sequence ID" value="NZ_JAAAMG010000010.1"/>
</dbReference>
<protein>
    <submittedName>
        <fullName evidence="8">Sigma-70 family RNA polymerase sigma factor</fullName>
    </submittedName>
</protein>
<keyword evidence="2" id="KW-0805">Transcription regulation</keyword>
<dbReference type="PANTHER" id="PTHR43133">
    <property type="entry name" value="RNA POLYMERASE ECF-TYPE SIGMA FACTO"/>
    <property type="match status" value="1"/>
</dbReference>
<keyword evidence="9" id="KW-1185">Reference proteome</keyword>
<dbReference type="EMBL" id="JAAAMG010000010">
    <property type="protein sequence ID" value="NDW05553.1"/>
    <property type="molecule type" value="Genomic_DNA"/>
</dbReference>
<dbReference type="NCBIfam" id="TIGR02937">
    <property type="entry name" value="sigma70-ECF"/>
    <property type="match status" value="1"/>
</dbReference>
<dbReference type="AlphaFoldDB" id="A0A6N9T2G5"/>
<evidence type="ECO:0000256" key="2">
    <source>
        <dbReference type="ARBA" id="ARBA00023015"/>
    </source>
</evidence>
<comment type="caution">
    <text evidence="8">The sequence shown here is derived from an EMBL/GenBank/DDBJ whole genome shotgun (WGS) entry which is preliminary data.</text>
</comment>
<gene>
    <name evidence="8" type="ORF">GTK09_14090</name>
</gene>
<dbReference type="InterPro" id="IPR013324">
    <property type="entry name" value="RNA_pol_sigma_r3/r4-like"/>
</dbReference>
<dbReference type="SUPFAM" id="SSF88659">
    <property type="entry name" value="Sigma3 and sigma4 domains of RNA polymerase sigma factors"/>
    <property type="match status" value="1"/>
</dbReference>
<dbReference type="PANTHER" id="PTHR43133:SF58">
    <property type="entry name" value="ECF RNA POLYMERASE SIGMA FACTOR SIGD"/>
    <property type="match status" value="1"/>
</dbReference>
<dbReference type="Gene3D" id="1.10.10.10">
    <property type="entry name" value="Winged helix-like DNA-binding domain superfamily/Winged helix DNA-binding domain"/>
    <property type="match status" value="1"/>
</dbReference>
<keyword evidence="5" id="KW-0804">Transcription</keyword>
<evidence type="ECO:0000313" key="9">
    <source>
        <dbReference type="Proteomes" id="UP000469011"/>
    </source>
</evidence>
<dbReference type="GO" id="GO:0006352">
    <property type="term" value="P:DNA-templated transcription initiation"/>
    <property type="evidence" value="ECO:0007669"/>
    <property type="project" value="InterPro"/>
</dbReference>
<name>A0A6N9T2G5_9HYPH</name>
<evidence type="ECO:0000259" key="7">
    <source>
        <dbReference type="Pfam" id="PF08281"/>
    </source>
</evidence>
<evidence type="ECO:0000313" key="8">
    <source>
        <dbReference type="EMBL" id="NDW05553.1"/>
    </source>
</evidence>
<dbReference type="InterPro" id="IPR013325">
    <property type="entry name" value="RNA_pol_sigma_r2"/>
</dbReference>
<dbReference type="Proteomes" id="UP000469011">
    <property type="component" value="Unassembled WGS sequence"/>
</dbReference>
<dbReference type="InterPro" id="IPR036388">
    <property type="entry name" value="WH-like_DNA-bd_sf"/>
</dbReference>
<dbReference type="GO" id="GO:0003677">
    <property type="term" value="F:DNA binding"/>
    <property type="evidence" value="ECO:0007669"/>
    <property type="project" value="UniProtKB-KW"/>
</dbReference>
<dbReference type="Pfam" id="PF08281">
    <property type="entry name" value="Sigma70_r4_2"/>
    <property type="match status" value="1"/>
</dbReference>
<dbReference type="SUPFAM" id="SSF88946">
    <property type="entry name" value="Sigma2 domain of RNA polymerase sigma factors"/>
    <property type="match status" value="1"/>
</dbReference>
<dbReference type="Pfam" id="PF04542">
    <property type="entry name" value="Sigma70_r2"/>
    <property type="match status" value="1"/>
</dbReference>
<feature type="domain" description="RNA polymerase sigma-70 region 2" evidence="6">
    <location>
        <begin position="32"/>
        <end position="97"/>
    </location>
</feature>
<dbReference type="GO" id="GO:0016987">
    <property type="term" value="F:sigma factor activity"/>
    <property type="evidence" value="ECO:0007669"/>
    <property type="project" value="UniProtKB-KW"/>
</dbReference>
<feature type="domain" description="RNA polymerase sigma factor 70 region 4 type 2" evidence="7">
    <location>
        <begin position="124"/>
        <end position="175"/>
    </location>
</feature>
<keyword evidence="3" id="KW-0731">Sigma factor</keyword>
<dbReference type="NCBIfam" id="NF009165">
    <property type="entry name" value="PRK12512.1"/>
    <property type="match status" value="1"/>
</dbReference>
<dbReference type="InterPro" id="IPR039425">
    <property type="entry name" value="RNA_pol_sigma-70-like"/>
</dbReference>
<dbReference type="InterPro" id="IPR014284">
    <property type="entry name" value="RNA_pol_sigma-70_dom"/>
</dbReference>
<proteinExistence type="inferred from homology"/>
<keyword evidence="4" id="KW-0238">DNA-binding</keyword>
<evidence type="ECO:0000256" key="4">
    <source>
        <dbReference type="ARBA" id="ARBA00023125"/>
    </source>
</evidence>
<evidence type="ECO:0000256" key="1">
    <source>
        <dbReference type="ARBA" id="ARBA00010641"/>
    </source>
</evidence>
<sequence>MTHPREQQWSVWMAAALEGDEVAYRLFLEAVTPHLRMLARRRLAAFGSDNQDHEDVVQEALLAIHLKRGTWDPRRQIGPWLSVILRNKIIDALRRRGHRVTVPIDDVVEVLADEQSGTPTDGQDISRMMENLKPVQQDIVRSISLEGFSVRDTAARLSMTENAVRVALHRALRSLAAIYRGGTR</sequence>
<dbReference type="InterPro" id="IPR013249">
    <property type="entry name" value="RNA_pol_sigma70_r4_t2"/>
</dbReference>
<evidence type="ECO:0000259" key="6">
    <source>
        <dbReference type="Pfam" id="PF04542"/>
    </source>
</evidence>